<proteinExistence type="predicted"/>
<keyword evidence="3" id="KW-1185">Reference proteome</keyword>
<dbReference type="InterPro" id="IPR044687">
    <property type="entry name" value="LPA3"/>
</dbReference>
<sequence length="277" mass="31079">MDGKQQLAAFPREYTDAIKQAQNSTTAALQAGLRLLEIEFPTSSLASVSGDGEGANEMSFSLGFLRQYLRIFQDRAAATRIFFPDDKELQVARHGKAMDPNAGSRQLDPVFEQTAFQLDYLTRPNAFSDMGLDFGKVAVVERAQPSDERFVCAYPHFNVNEMLAVEELWEGAARDTDRPIVIFNGELDRIRSGYYPSLFYPKIGKLAKNLLPHMETIYYIHNFKGSGGGVLFRAYPGPWQVLRGTPLDPGSLQVIHTQDTMPTLKQVALEILPRRRT</sequence>
<dbReference type="EMBL" id="JALJOU010000010">
    <property type="protein sequence ID" value="KAK9841778.1"/>
    <property type="molecule type" value="Genomic_DNA"/>
</dbReference>
<dbReference type="Pfam" id="PF09353">
    <property type="entry name" value="DUF1995"/>
    <property type="match status" value="1"/>
</dbReference>
<evidence type="ECO:0000313" key="2">
    <source>
        <dbReference type="EMBL" id="KAK9841778.1"/>
    </source>
</evidence>
<dbReference type="PANTHER" id="PTHR34051">
    <property type="entry name" value="PROTEIN LOW PSII ACCUMULATION 3, CHLOROPLASTIC"/>
    <property type="match status" value="1"/>
</dbReference>
<accession>A0AAW1S670</accession>
<comment type="caution">
    <text evidence="2">The sequence shown here is derived from an EMBL/GenBank/DDBJ whole genome shotgun (WGS) entry which is preliminary data.</text>
</comment>
<protein>
    <recommendedName>
        <fullName evidence="1">DUF1995 domain-containing protein</fullName>
    </recommendedName>
</protein>
<dbReference type="InterPro" id="IPR018962">
    <property type="entry name" value="DUF1995"/>
</dbReference>
<feature type="domain" description="DUF1995" evidence="1">
    <location>
        <begin position="11"/>
        <end position="268"/>
    </location>
</feature>
<gene>
    <name evidence="2" type="ORF">WJX81_002326</name>
</gene>
<dbReference type="AlphaFoldDB" id="A0AAW1S670"/>
<evidence type="ECO:0000259" key="1">
    <source>
        <dbReference type="Pfam" id="PF09353"/>
    </source>
</evidence>
<evidence type="ECO:0000313" key="3">
    <source>
        <dbReference type="Proteomes" id="UP001445335"/>
    </source>
</evidence>
<organism evidence="2 3">
    <name type="scientific">Elliptochloris bilobata</name>
    <dbReference type="NCBI Taxonomy" id="381761"/>
    <lineage>
        <taxon>Eukaryota</taxon>
        <taxon>Viridiplantae</taxon>
        <taxon>Chlorophyta</taxon>
        <taxon>core chlorophytes</taxon>
        <taxon>Trebouxiophyceae</taxon>
        <taxon>Trebouxiophyceae incertae sedis</taxon>
        <taxon>Elliptochloris clade</taxon>
        <taxon>Elliptochloris</taxon>
    </lineage>
</organism>
<dbReference type="PANTHER" id="PTHR34051:SF1">
    <property type="entry name" value="PROTEIN LOW PSII ACCUMULATION 3, CHLOROPLASTIC"/>
    <property type="match status" value="1"/>
</dbReference>
<dbReference type="Proteomes" id="UP001445335">
    <property type="component" value="Unassembled WGS sequence"/>
</dbReference>
<name>A0AAW1S670_9CHLO</name>
<reference evidence="2 3" key="1">
    <citation type="journal article" date="2024" name="Nat. Commun.">
        <title>Phylogenomics reveals the evolutionary origins of lichenization in chlorophyte algae.</title>
        <authorList>
            <person name="Puginier C."/>
            <person name="Libourel C."/>
            <person name="Otte J."/>
            <person name="Skaloud P."/>
            <person name="Haon M."/>
            <person name="Grisel S."/>
            <person name="Petersen M."/>
            <person name="Berrin J.G."/>
            <person name="Delaux P.M."/>
            <person name="Dal Grande F."/>
            <person name="Keller J."/>
        </authorList>
    </citation>
    <scope>NUCLEOTIDE SEQUENCE [LARGE SCALE GENOMIC DNA]</scope>
    <source>
        <strain evidence="2 3">SAG 245.80</strain>
    </source>
</reference>